<evidence type="ECO:0000313" key="4">
    <source>
        <dbReference type="Proteomes" id="UP000184485"/>
    </source>
</evidence>
<proteinExistence type="predicted"/>
<dbReference type="Gene3D" id="3.40.50.300">
    <property type="entry name" value="P-loop containing nucleotide triphosphate hydrolases"/>
    <property type="match status" value="2"/>
</dbReference>
<evidence type="ECO:0000259" key="2">
    <source>
        <dbReference type="PROSITE" id="PS51146"/>
    </source>
</evidence>
<dbReference type="InterPro" id="IPR027417">
    <property type="entry name" value="P-loop_NTPase"/>
</dbReference>
<keyword evidence="4" id="KW-1185">Reference proteome</keyword>
<name>A0A1M5H7G0_9HYPH</name>
<dbReference type="Pfam" id="PF06745">
    <property type="entry name" value="ATPase"/>
    <property type="match status" value="2"/>
</dbReference>
<dbReference type="InterPro" id="IPR051347">
    <property type="entry name" value="Circadian_clock_KaiC-rel"/>
</dbReference>
<dbReference type="InterPro" id="IPR003593">
    <property type="entry name" value="AAA+_ATPase"/>
</dbReference>
<sequence length="547" mass="59445">MSGGGLPRGRITAVTGGAGAGKTVFSMQSMTNFVKNGGDAVFVSFEQSPRSVLEALSTFAWDAGALVDEGRIQIIDARLRSDIVLSGVFDIGGLLASITGAVSSSSPACVVFDGIDALLTLLDQPSLQRAELLRLQEYAESLSSTVIVTLKLRPGSADSFEDIALYMADCVLELERGTEEGLATRNLRIQKYRSSAHAQSRVPFIMSDHGIEIATIAPLPGHGDVSHERLLTGIPRLDAMLGGGFFRGSSSLFSGAPGTAKTTLGSMFLHAACEAGEPALGIFFDESPAEIIRNVASVGIDLSSQVASGRLILHGMVDRTAGPDELVHEIAEKIRLHRPRHLLIDPVSIFTNAPSAQNAVRRLIQLCKREAITVVMTSLLDRLAGEGEATRSYVSTLCDNWIHLSYLIQAGERNRGLTIVKSRGTAHSNQVAELLLDDTGISIADVYAEDGAVLMGSLRWQKERLNEQALQKERSESDRVEREMLRSIEELELRQSSMTQELFDRRQDLVRLREQAREVQQIEEARRGAMLRRRGGETAPDRKQGAD</sequence>
<evidence type="ECO:0000256" key="1">
    <source>
        <dbReference type="SAM" id="MobiDB-lite"/>
    </source>
</evidence>
<dbReference type="GO" id="GO:0005524">
    <property type="term" value="F:ATP binding"/>
    <property type="evidence" value="ECO:0007669"/>
    <property type="project" value="InterPro"/>
</dbReference>
<dbReference type="PANTHER" id="PTHR42926">
    <property type="match status" value="1"/>
</dbReference>
<evidence type="ECO:0000313" key="3">
    <source>
        <dbReference type="EMBL" id="SHG11874.1"/>
    </source>
</evidence>
<dbReference type="STRING" id="1122133.SAMN02745157_3651"/>
<dbReference type="AlphaFoldDB" id="A0A1M5H7G0"/>
<accession>A0A1M5H7G0</accession>
<dbReference type="InterPro" id="IPR010624">
    <property type="entry name" value="KaiC_dom"/>
</dbReference>
<dbReference type="EMBL" id="FQUP01000003">
    <property type="protein sequence ID" value="SHG11874.1"/>
    <property type="molecule type" value="Genomic_DNA"/>
</dbReference>
<dbReference type="PANTHER" id="PTHR42926:SF1">
    <property type="entry name" value="CIRCADIAN CLOCK OSCILLATOR PROTEIN KAIC 1"/>
    <property type="match status" value="1"/>
</dbReference>
<gene>
    <name evidence="3" type="ORF">SAMN02745157_3651</name>
</gene>
<dbReference type="Proteomes" id="UP000184485">
    <property type="component" value="Unassembled WGS sequence"/>
</dbReference>
<dbReference type="InterPro" id="IPR014774">
    <property type="entry name" value="KaiC-like_dom"/>
</dbReference>
<reference evidence="3 4" key="1">
    <citation type="submission" date="2016-11" db="EMBL/GenBank/DDBJ databases">
        <authorList>
            <person name="Jaros S."/>
            <person name="Januszkiewicz K."/>
            <person name="Wedrychowicz H."/>
        </authorList>
    </citation>
    <scope>NUCLEOTIDE SEQUENCE [LARGE SCALE GENOMIC DNA]</scope>
    <source>
        <strain evidence="3 4">DSM 19436</strain>
    </source>
</reference>
<dbReference type="SMART" id="SM00382">
    <property type="entry name" value="AAA"/>
    <property type="match status" value="2"/>
</dbReference>
<feature type="region of interest" description="Disordered" evidence="1">
    <location>
        <begin position="524"/>
        <end position="547"/>
    </location>
</feature>
<feature type="domain" description="KaiC" evidence="2">
    <location>
        <begin position="228"/>
        <end position="457"/>
    </location>
</feature>
<organism evidence="3 4">
    <name type="scientific">Kaistia soli DSM 19436</name>
    <dbReference type="NCBI Taxonomy" id="1122133"/>
    <lineage>
        <taxon>Bacteria</taxon>
        <taxon>Pseudomonadati</taxon>
        <taxon>Pseudomonadota</taxon>
        <taxon>Alphaproteobacteria</taxon>
        <taxon>Hyphomicrobiales</taxon>
        <taxon>Kaistiaceae</taxon>
        <taxon>Kaistia</taxon>
    </lineage>
</organism>
<dbReference type="SUPFAM" id="SSF52540">
    <property type="entry name" value="P-loop containing nucleoside triphosphate hydrolases"/>
    <property type="match status" value="2"/>
</dbReference>
<protein>
    <submittedName>
        <fullName evidence="3">Circadian clock protein KaiC</fullName>
    </submittedName>
</protein>
<feature type="compositionally biased region" description="Basic and acidic residues" evidence="1">
    <location>
        <begin position="534"/>
        <end position="547"/>
    </location>
</feature>
<feature type="domain" description="KaiC" evidence="2">
    <location>
        <begin position="1"/>
        <end position="227"/>
    </location>
</feature>
<dbReference type="PROSITE" id="PS51146">
    <property type="entry name" value="KAIC"/>
    <property type="match status" value="2"/>
</dbReference>